<feature type="region of interest" description="Disordered" evidence="1">
    <location>
        <begin position="116"/>
        <end position="137"/>
    </location>
</feature>
<dbReference type="OrthoDB" id="10628940at2759"/>
<proteinExistence type="predicted"/>
<accession>A0A4Z2HR78</accession>
<comment type="caution">
    <text evidence="2">The sequence shown here is derived from an EMBL/GenBank/DDBJ whole genome shotgun (WGS) entry which is preliminary data.</text>
</comment>
<reference evidence="2 3" key="1">
    <citation type="submission" date="2019-03" db="EMBL/GenBank/DDBJ databases">
        <title>First draft genome of Liparis tanakae, snailfish: a comprehensive survey of snailfish specific genes.</title>
        <authorList>
            <person name="Kim W."/>
            <person name="Song I."/>
            <person name="Jeong J.-H."/>
            <person name="Kim D."/>
            <person name="Kim S."/>
            <person name="Ryu S."/>
            <person name="Song J.Y."/>
            <person name="Lee S.K."/>
        </authorList>
    </citation>
    <scope>NUCLEOTIDE SEQUENCE [LARGE SCALE GENOMIC DNA]</scope>
    <source>
        <tissue evidence="2">Muscle</tissue>
    </source>
</reference>
<organism evidence="2 3">
    <name type="scientific">Liparis tanakae</name>
    <name type="common">Tanaka's snailfish</name>
    <dbReference type="NCBI Taxonomy" id="230148"/>
    <lineage>
        <taxon>Eukaryota</taxon>
        <taxon>Metazoa</taxon>
        <taxon>Chordata</taxon>
        <taxon>Craniata</taxon>
        <taxon>Vertebrata</taxon>
        <taxon>Euteleostomi</taxon>
        <taxon>Actinopterygii</taxon>
        <taxon>Neopterygii</taxon>
        <taxon>Teleostei</taxon>
        <taxon>Neoteleostei</taxon>
        <taxon>Acanthomorphata</taxon>
        <taxon>Eupercaria</taxon>
        <taxon>Perciformes</taxon>
        <taxon>Cottioidei</taxon>
        <taxon>Cottales</taxon>
        <taxon>Liparidae</taxon>
        <taxon>Liparis</taxon>
    </lineage>
</organism>
<gene>
    <name evidence="2" type="ORF">EYF80_022319</name>
</gene>
<keyword evidence="3" id="KW-1185">Reference proteome</keyword>
<feature type="region of interest" description="Disordered" evidence="1">
    <location>
        <begin position="1"/>
        <end position="24"/>
    </location>
</feature>
<dbReference type="AlphaFoldDB" id="A0A4Z2HR78"/>
<dbReference type="Proteomes" id="UP000314294">
    <property type="component" value="Unassembled WGS sequence"/>
</dbReference>
<name>A0A4Z2HR78_9TELE</name>
<sequence length="203" mass="22730">MDGSKGLTAKGPRGGRRWKPVSLAGDAQRVPRLVKRPNWTDLKHGLVWSVYKTHHKERKLPTGTAFLSTSLHSLRSHSLDNRGIRPKLVLRSSHDLGDLQGSQQVKVFPRHLHMNATIGSHGEGSTDGLLSEGRGEDTADSHHLLNELLLLHLDRLLHGDLTEGVHGVLNAIRHHATVVRLHANLRRRRRRKTTGQSHYRGAR</sequence>
<protein>
    <submittedName>
        <fullName evidence="2">Uncharacterized protein</fullName>
    </submittedName>
</protein>
<evidence type="ECO:0000256" key="1">
    <source>
        <dbReference type="SAM" id="MobiDB-lite"/>
    </source>
</evidence>
<evidence type="ECO:0000313" key="2">
    <source>
        <dbReference type="EMBL" id="TNN67513.1"/>
    </source>
</evidence>
<evidence type="ECO:0000313" key="3">
    <source>
        <dbReference type="Proteomes" id="UP000314294"/>
    </source>
</evidence>
<dbReference type="EMBL" id="SRLO01000203">
    <property type="protein sequence ID" value="TNN67513.1"/>
    <property type="molecule type" value="Genomic_DNA"/>
</dbReference>